<keyword evidence="1" id="KW-0503">Monooxygenase</keyword>
<dbReference type="PROSITE" id="PS00498">
    <property type="entry name" value="TYROSINASE_2"/>
    <property type="match status" value="1"/>
</dbReference>
<keyword evidence="1" id="KW-0560">Oxidoreductase</keyword>
<organism evidence="3 4">
    <name type="scientific">Phlebotomus papatasi</name>
    <name type="common">Sandfly</name>
    <dbReference type="NCBI Taxonomy" id="29031"/>
    <lineage>
        <taxon>Eukaryota</taxon>
        <taxon>Metazoa</taxon>
        <taxon>Ecdysozoa</taxon>
        <taxon>Arthropoda</taxon>
        <taxon>Hexapoda</taxon>
        <taxon>Insecta</taxon>
        <taxon>Pterygota</taxon>
        <taxon>Neoptera</taxon>
        <taxon>Endopterygota</taxon>
        <taxon>Diptera</taxon>
        <taxon>Nematocera</taxon>
        <taxon>Psychodoidea</taxon>
        <taxon>Psychodidae</taxon>
        <taxon>Phlebotomus</taxon>
        <taxon>Phlebotomus</taxon>
    </lineage>
</organism>
<evidence type="ECO:0000256" key="1">
    <source>
        <dbReference type="ARBA" id="ARBA00023033"/>
    </source>
</evidence>
<dbReference type="InterPro" id="IPR014756">
    <property type="entry name" value="Ig_E-set"/>
</dbReference>
<protein>
    <recommendedName>
        <fullName evidence="2">Tyrosinase copper-binding domain-containing protein</fullName>
    </recommendedName>
</protein>
<sequence length="231" mass="26761">MIEASILSPNPQLYGNLHNMGHNVIAYSHDPDNRFLEEFGVMGDVTTAMRDPIFYRWHSFIDQIFQKYKNILPAYNTNTQLAYDGITVQSIMCQMNQRNTPANVILTYWQRGELNLGAGLDFGPQGNVFAQFTHLQHAPFSWRIEVNNNSGAPRRGTCRIFMCPKNDERGMPFTFRDQRVLMIEMDRFAVNLNPGKYPSGTASLRLLRRLVRAKRLHRRSILYRAIIWACM</sequence>
<dbReference type="SUPFAM" id="SSF81296">
    <property type="entry name" value="E set domains"/>
    <property type="match status" value="1"/>
</dbReference>
<name>A0A1B0DRK7_PHLPP</name>
<reference evidence="3" key="1">
    <citation type="submission" date="2022-08" db="UniProtKB">
        <authorList>
            <consortium name="EnsemblMetazoa"/>
        </authorList>
    </citation>
    <scope>IDENTIFICATION</scope>
    <source>
        <strain evidence="3">Israel</strain>
    </source>
</reference>
<keyword evidence="4" id="KW-1185">Reference proteome</keyword>
<dbReference type="InterPro" id="IPR000896">
    <property type="entry name" value="Hemocyanin/hexamerin_mid_dom"/>
</dbReference>
<dbReference type="GO" id="GO:0004497">
    <property type="term" value="F:monooxygenase activity"/>
    <property type="evidence" value="ECO:0007669"/>
    <property type="project" value="UniProtKB-KW"/>
</dbReference>
<evidence type="ECO:0000259" key="2">
    <source>
        <dbReference type="PROSITE" id="PS00498"/>
    </source>
</evidence>
<proteinExistence type="predicted"/>
<evidence type="ECO:0000313" key="3">
    <source>
        <dbReference type="EnsemblMetazoa" id="PPAI012836-PB"/>
    </source>
</evidence>
<dbReference type="AlphaFoldDB" id="A0A1B0DRK7"/>
<dbReference type="PANTHER" id="PTHR11511:SF24">
    <property type="entry name" value="GH04080P"/>
    <property type="match status" value="1"/>
</dbReference>
<dbReference type="InterPro" id="IPR002227">
    <property type="entry name" value="Tyrosinase_Cu-bd"/>
</dbReference>
<dbReference type="Pfam" id="PF00372">
    <property type="entry name" value="Hemocyanin_M"/>
    <property type="match status" value="1"/>
</dbReference>
<accession>A0A1B0DRK7</accession>
<dbReference type="InterPro" id="IPR008922">
    <property type="entry name" value="Di-copper_centre_dom_sf"/>
</dbReference>
<dbReference type="InterPro" id="IPR037020">
    <property type="entry name" value="Hemocyanin_C_sf"/>
</dbReference>
<dbReference type="InterPro" id="IPR005203">
    <property type="entry name" value="Hemocyanin_C"/>
</dbReference>
<dbReference type="VEuPathDB" id="VectorBase:PPAI012836"/>
<dbReference type="SUPFAM" id="SSF48056">
    <property type="entry name" value="Di-copper centre-containing domain"/>
    <property type="match status" value="1"/>
</dbReference>
<dbReference type="Proteomes" id="UP000092462">
    <property type="component" value="Unassembled WGS sequence"/>
</dbReference>
<dbReference type="Gene3D" id="1.10.1280.10">
    <property type="entry name" value="Di-copper center containing domain from catechol oxidase"/>
    <property type="match status" value="1"/>
</dbReference>
<feature type="domain" description="Tyrosinase copper-binding" evidence="2">
    <location>
        <begin position="51"/>
        <end position="62"/>
    </location>
</feature>
<dbReference type="PROSITE" id="PS00210">
    <property type="entry name" value="HEMOCYANIN_2"/>
    <property type="match status" value="1"/>
</dbReference>
<dbReference type="Pfam" id="PF03723">
    <property type="entry name" value="Hemocyanin_C"/>
    <property type="match status" value="1"/>
</dbReference>
<dbReference type="EnsemblMetazoa" id="PPAI012836-RB">
    <property type="protein sequence ID" value="PPAI012836-PB"/>
    <property type="gene ID" value="PPAI012836"/>
</dbReference>
<dbReference type="PANTHER" id="PTHR11511">
    <property type="entry name" value="LARVAL STORAGE PROTEIN/PHENOLOXIDASE"/>
    <property type="match status" value="1"/>
</dbReference>
<evidence type="ECO:0000313" key="4">
    <source>
        <dbReference type="Proteomes" id="UP000092462"/>
    </source>
</evidence>
<dbReference type="InterPro" id="IPR013788">
    <property type="entry name" value="Hemocyanin/hexamerin"/>
</dbReference>
<dbReference type="VEuPathDB" id="VectorBase:PPAPM1_002030"/>
<dbReference type="Gene3D" id="2.60.40.1520">
    <property type="entry name" value="Hemocyanin, C-terminal domain"/>
    <property type="match status" value="1"/>
</dbReference>
<dbReference type="EMBL" id="AJVK01062382">
    <property type="status" value="NOT_ANNOTATED_CDS"/>
    <property type="molecule type" value="Genomic_DNA"/>
</dbReference>